<reference evidence="2" key="1">
    <citation type="submission" date="2017-04" db="EMBL/GenBank/DDBJ databases">
        <authorList>
            <person name="Varghese N."/>
            <person name="Submissions S."/>
        </authorList>
    </citation>
    <scope>NUCLEOTIDE SEQUENCE [LARGE SCALE GENOMIC DNA]</scope>
    <source>
        <strain evidence="2">DSM 23072</strain>
    </source>
</reference>
<accession>A0A1W1URE7</accession>
<evidence type="ECO:0000313" key="1">
    <source>
        <dbReference type="EMBL" id="SMB83613.1"/>
    </source>
</evidence>
<proteinExistence type="predicted"/>
<organism evidence="1 2">
    <name type="scientific">Pasteurella testudinis DSM 23072</name>
    <dbReference type="NCBI Taxonomy" id="1122938"/>
    <lineage>
        <taxon>Bacteria</taxon>
        <taxon>Pseudomonadati</taxon>
        <taxon>Pseudomonadota</taxon>
        <taxon>Gammaproteobacteria</taxon>
        <taxon>Pasteurellales</taxon>
        <taxon>Pasteurellaceae</taxon>
        <taxon>Pasteurella</taxon>
    </lineage>
</organism>
<dbReference type="EMBL" id="FWWV01000013">
    <property type="protein sequence ID" value="SMB83613.1"/>
    <property type="molecule type" value="Genomic_DNA"/>
</dbReference>
<keyword evidence="2" id="KW-1185">Reference proteome</keyword>
<dbReference type="NCBIfam" id="NF007592">
    <property type="entry name" value="PRK10234.1"/>
    <property type="match status" value="1"/>
</dbReference>
<dbReference type="Proteomes" id="UP000192408">
    <property type="component" value="Unassembled WGS sequence"/>
</dbReference>
<evidence type="ECO:0000313" key="2">
    <source>
        <dbReference type="Proteomes" id="UP000192408"/>
    </source>
</evidence>
<sequence>MDTINILILVAVLAWLLQIALGWRQVSRFNTAFELLCQQGNVGVGRTQGRFKPKVVIAVAFDSNKYVTDSLLMKGYTVFSRPQSIGGLKGLKLGEIVPRLIFPDNQACQEALAEAIRLQ</sequence>
<dbReference type="RefSeq" id="WP_084256790.1">
    <property type="nucleotide sequence ID" value="NZ_FWWV01000013.1"/>
</dbReference>
<dbReference type="PIRSF" id="PIRSF011474">
    <property type="entry name" value="Glucitol_operon_activator"/>
    <property type="match status" value="1"/>
</dbReference>
<dbReference type="AlphaFoldDB" id="A0A1W1URE7"/>
<gene>
    <name evidence="1" type="ORF">SAMN05660772_00647</name>
</gene>
<dbReference type="STRING" id="1122938.SAMN05660772_00647"/>
<dbReference type="Pfam" id="PF06923">
    <property type="entry name" value="GutM"/>
    <property type="match status" value="1"/>
</dbReference>
<protein>
    <submittedName>
        <fullName evidence="1">Glucitol operon activator protein</fullName>
    </submittedName>
</protein>
<dbReference type="InterPro" id="IPR009693">
    <property type="entry name" value="Glucitol_operon_activator"/>
</dbReference>
<name>A0A1W1URE7_9PAST</name>